<gene>
    <name evidence="1" type="ORF">BJ138DRAFT_1139170</name>
</gene>
<proteinExistence type="predicted"/>
<accession>A0ACB8AUU5</accession>
<dbReference type="Proteomes" id="UP000790377">
    <property type="component" value="Unassembled WGS sequence"/>
</dbReference>
<keyword evidence="2" id="KW-1185">Reference proteome</keyword>
<evidence type="ECO:0000313" key="1">
    <source>
        <dbReference type="EMBL" id="KAH7916793.1"/>
    </source>
</evidence>
<name>A0ACB8AUU5_9AGAM</name>
<organism evidence="1 2">
    <name type="scientific">Hygrophoropsis aurantiaca</name>
    <dbReference type="NCBI Taxonomy" id="72124"/>
    <lineage>
        <taxon>Eukaryota</taxon>
        <taxon>Fungi</taxon>
        <taxon>Dikarya</taxon>
        <taxon>Basidiomycota</taxon>
        <taxon>Agaricomycotina</taxon>
        <taxon>Agaricomycetes</taxon>
        <taxon>Agaricomycetidae</taxon>
        <taxon>Boletales</taxon>
        <taxon>Coniophorineae</taxon>
        <taxon>Hygrophoropsidaceae</taxon>
        <taxon>Hygrophoropsis</taxon>
    </lineage>
</organism>
<protein>
    <submittedName>
        <fullName evidence="1">Uncharacterized protein</fullName>
    </submittedName>
</protein>
<evidence type="ECO:0000313" key="2">
    <source>
        <dbReference type="Proteomes" id="UP000790377"/>
    </source>
</evidence>
<dbReference type="EMBL" id="MU267589">
    <property type="protein sequence ID" value="KAH7916793.1"/>
    <property type="molecule type" value="Genomic_DNA"/>
</dbReference>
<comment type="caution">
    <text evidence="1">The sequence shown here is derived from an EMBL/GenBank/DDBJ whole genome shotgun (WGS) entry which is preliminary data.</text>
</comment>
<sequence>MYVIARLYLCLDMPNRNAPVCMFFPLLLRHSARSLPKSHHYSTSSITSSHSIFLSKSTDPYFNLTFEDWLFRHKAPNDPLLLIYRDSPCVIIGRNQNPWKEVNLAASRQARIPFIRRRSGGGTVYHDLGNTNFSIHVPRTTFDRRATAQIILRAVRELGIDANVNERNDICVGKEKMSCSAYKIVNNRAYHHGTMLISTRLDALGNLLRSNKETMVTKGVASVRSPVCNLRQFSPNISHDTFVDAVVREFQKEYGVTDKACEVNDSDDITNIDYIRTGMAELPSWDWAYGQTPEFEYGIRRSFLWGEIQVEIHSRHGVVTACQFEILKGRDTVLSEALRHLGKALEGKRYAFTEEIEGVNEERCLETWEWLKSQMDS</sequence>
<reference evidence="1" key="1">
    <citation type="journal article" date="2021" name="New Phytol.">
        <title>Evolutionary innovations through gain and loss of genes in the ectomycorrhizal Boletales.</title>
        <authorList>
            <person name="Wu G."/>
            <person name="Miyauchi S."/>
            <person name="Morin E."/>
            <person name="Kuo A."/>
            <person name="Drula E."/>
            <person name="Varga T."/>
            <person name="Kohler A."/>
            <person name="Feng B."/>
            <person name="Cao Y."/>
            <person name="Lipzen A."/>
            <person name="Daum C."/>
            <person name="Hundley H."/>
            <person name="Pangilinan J."/>
            <person name="Johnson J."/>
            <person name="Barry K."/>
            <person name="LaButti K."/>
            <person name="Ng V."/>
            <person name="Ahrendt S."/>
            <person name="Min B."/>
            <person name="Choi I.G."/>
            <person name="Park H."/>
            <person name="Plett J.M."/>
            <person name="Magnuson J."/>
            <person name="Spatafora J.W."/>
            <person name="Nagy L.G."/>
            <person name="Henrissat B."/>
            <person name="Grigoriev I.V."/>
            <person name="Yang Z.L."/>
            <person name="Xu J."/>
            <person name="Martin F.M."/>
        </authorList>
    </citation>
    <scope>NUCLEOTIDE SEQUENCE</scope>
    <source>
        <strain evidence="1">ATCC 28755</strain>
    </source>
</reference>